<gene>
    <name evidence="1" type="ORF">OE88DRAFT_19960</name>
</gene>
<evidence type="ECO:0000313" key="1">
    <source>
        <dbReference type="EMBL" id="TFK56449.1"/>
    </source>
</evidence>
<name>A0A5C3NEX8_9AGAM</name>
<sequence length="215" mass="24536">MESAGRVRLALCPPVQVRCARVHTSDFNVVRPVPWCVCLLEDEVPLWYNVSSRMLSVLPSEVSRLRLKGYLQVMITVQLATLRSDAGADTSWRCATLVSPASSRASLHTHTRQSVRRRCTSEQAFRHHDMSQPTVPPVIYIQTRDDLRFWGIWRSELDGWWAWDLGCRVPGVRWQEDLGAGIRWRWRCLGVHFTSACWDGLCAVLLPGSGATRRH</sequence>
<protein>
    <submittedName>
        <fullName evidence="1">Uncharacterized protein</fullName>
    </submittedName>
</protein>
<organism evidence="1 2">
    <name type="scientific">Heliocybe sulcata</name>
    <dbReference type="NCBI Taxonomy" id="5364"/>
    <lineage>
        <taxon>Eukaryota</taxon>
        <taxon>Fungi</taxon>
        <taxon>Dikarya</taxon>
        <taxon>Basidiomycota</taxon>
        <taxon>Agaricomycotina</taxon>
        <taxon>Agaricomycetes</taxon>
        <taxon>Gloeophyllales</taxon>
        <taxon>Gloeophyllaceae</taxon>
        <taxon>Heliocybe</taxon>
    </lineage>
</organism>
<dbReference type="Proteomes" id="UP000305948">
    <property type="component" value="Unassembled WGS sequence"/>
</dbReference>
<keyword evidence="2" id="KW-1185">Reference proteome</keyword>
<dbReference type="EMBL" id="ML213503">
    <property type="protein sequence ID" value="TFK56449.1"/>
    <property type="molecule type" value="Genomic_DNA"/>
</dbReference>
<proteinExistence type="predicted"/>
<dbReference type="AlphaFoldDB" id="A0A5C3NEX8"/>
<accession>A0A5C3NEX8</accession>
<evidence type="ECO:0000313" key="2">
    <source>
        <dbReference type="Proteomes" id="UP000305948"/>
    </source>
</evidence>
<reference evidence="1 2" key="1">
    <citation type="journal article" date="2019" name="Nat. Ecol. Evol.">
        <title>Megaphylogeny resolves global patterns of mushroom evolution.</title>
        <authorList>
            <person name="Varga T."/>
            <person name="Krizsan K."/>
            <person name="Foldi C."/>
            <person name="Dima B."/>
            <person name="Sanchez-Garcia M."/>
            <person name="Sanchez-Ramirez S."/>
            <person name="Szollosi G.J."/>
            <person name="Szarkandi J.G."/>
            <person name="Papp V."/>
            <person name="Albert L."/>
            <person name="Andreopoulos W."/>
            <person name="Angelini C."/>
            <person name="Antonin V."/>
            <person name="Barry K.W."/>
            <person name="Bougher N.L."/>
            <person name="Buchanan P."/>
            <person name="Buyck B."/>
            <person name="Bense V."/>
            <person name="Catcheside P."/>
            <person name="Chovatia M."/>
            <person name="Cooper J."/>
            <person name="Damon W."/>
            <person name="Desjardin D."/>
            <person name="Finy P."/>
            <person name="Geml J."/>
            <person name="Haridas S."/>
            <person name="Hughes K."/>
            <person name="Justo A."/>
            <person name="Karasinski D."/>
            <person name="Kautmanova I."/>
            <person name="Kiss B."/>
            <person name="Kocsube S."/>
            <person name="Kotiranta H."/>
            <person name="LaButti K.M."/>
            <person name="Lechner B.E."/>
            <person name="Liimatainen K."/>
            <person name="Lipzen A."/>
            <person name="Lukacs Z."/>
            <person name="Mihaltcheva S."/>
            <person name="Morgado L.N."/>
            <person name="Niskanen T."/>
            <person name="Noordeloos M.E."/>
            <person name="Ohm R.A."/>
            <person name="Ortiz-Santana B."/>
            <person name="Ovrebo C."/>
            <person name="Racz N."/>
            <person name="Riley R."/>
            <person name="Savchenko A."/>
            <person name="Shiryaev A."/>
            <person name="Soop K."/>
            <person name="Spirin V."/>
            <person name="Szebenyi C."/>
            <person name="Tomsovsky M."/>
            <person name="Tulloss R.E."/>
            <person name="Uehling J."/>
            <person name="Grigoriev I.V."/>
            <person name="Vagvolgyi C."/>
            <person name="Papp T."/>
            <person name="Martin F.M."/>
            <person name="Miettinen O."/>
            <person name="Hibbett D.S."/>
            <person name="Nagy L.G."/>
        </authorList>
    </citation>
    <scope>NUCLEOTIDE SEQUENCE [LARGE SCALE GENOMIC DNA]</scope>
    <source>
        <strain evidence="1 2">OMC1185</strain>
    </source>
</reference>